<dbReference type="GO" id="GO:0047493">
    <property type="term" value="F:ceramide cholinephosphotransferase activity"/>
    <property type="evidence" value="ECO:0007669"/>
    <property type="project" value="TreeGrafter"/>
</dbReference>
<evidence type="ECO:0000256" key="7">
    <source>
        <dbReference type="ARBA" id="ARBA00023098"/>
    </source>
</evidence>
<accession>A0A401RIV5</accession>
<proteinExistence type="inferred from homology"/>
<evidence type="ECO:0000256" key="6">
    <source>
        <dbReference type="ARBA" id="ARBA00022989"/>
    </source>
</evidence>
<evidence type="ECO:0000259" key="11">
    <source>
        <dbReference type="Pfam" id="PF14360"/>
    </source>
</evidence>
<dbReference type="PANTHER" id="PTHR21290:SF24">
    <property type="entry name" value="PHOSPHATIDYLCHOLINE:CERAMIDE CHOLINEPHOSPHOTRANSFERASE 2"/>
    <property type="match status" value="1"/>
</dbReference>
<evidence type="ECO:0000256" key="4">
    <source>
        <dbReference type="ARBA" id="ARBA00022692"/>
    </source>
</evidence>
<feature type="transmembrane region" description="Helical" evidence="10">
    <location>
        <begin position="75"/>
        <end position="96"/>
    </location>
</feature>
<dbReference type="PANTHER" id="PTHR21290">
    <property type="entry name" value="SPHINGOMYELIN SYNTHETASE"/>
    <property type="match status" value="1"/>
</dbReference>
<comment type="catalytic activity">
    <reaction evidence="9">
        <text>an N-acylsphing-4-enine + a 1,2-diacyl-sn-glycero-3-phosphoethanolamine = an N-acylsphing-4-enine 1-phosphoethanolamine + a 1,2-diacyl-sn-glycerol</text>
        <dbReference type="Rhea" id="RHEA:36079"/>
        <dbReference type="ChEBI" id="CHEBI:17815"/>
        <dbReference type="ChEBI" id="CHEBI:52639"/>
        <dbReference type="ChEBI" id="CHEBI:64612"/>
        <dbReference type="ChEBI" id="CHEBI:73203"/>
    </reaction>
    <physiologicalReaction direction="left-to-right" evidence="9">
        <dbReference type="Rhea" id="RHEA:36080"/>
    </physiologicalReaction>
</comment>
<feature type="transmembrane region" description="Helical" evidence="10">
    <location>
        <begin position="244"/>
        <end position="265"/>
    </location>
</feature>
<dbReference type="GO" id="GO:0033188">
    <property type="term" value="F:sphingomyelin synthase activity"/>
    <property type="evidence" value="ECO:0007669"/>
    <property type="project" value="TreeGrafter"/>
</dbReference>
<evidence type="ECO:0000313" key="12">
    <source>
        <dbReference type="EMBL" id="GCC18047.1"/>
    </source>
</evidence>
<dbReference type="GO" id="GO:0046513">
    <property type="term" value="P:ceramide biosynthetic process"/>
    <property type="evidence" value="ECO:0007669"/>
    <property type="project" value="TreeGrafter"/>
</dbReference>
<sequence length="353" mass="41110">MDVIETLQFEEHPHSQQTMPCSGHARSTLLPVDTEGSKSTSLPNGIRKGQKCPQEYVQISLPDARSKFPLEWWKTGVAFVYALFNLIMTSVMITVVHERVPPKEKNPPLPDTFFDYVDRVEWAFKISEVNGLILVGLWTIQWLLLRYRSIVGRRFFFIMGTLYLYRCITMYITTLPVPGMHFQCAPKLYGDSQAKLQRILKLISGGGLSITGSHIMCGDFLYSGHTVMLTITYLFIKEYSPRQFWWYPWVCWLLSAGGILCILIAHEHYSVDVLVAYYVTTRLFWWYHTMANIPTLKTPSQTNQFSQAWWFQVFLFFEKNVHTSVPCSYVWPLSWLPNCLKSSCWRYSRAQKM</sequence>
<dbReference type="GO" id="GO:0005789">
    <property type="term" value="C:endoplasmic reticulum membrane"/>
    <property type="evidence" value="ECO:0007669"/>
    <property type="project" value="TreeGrafter"/>
</dbReference>
<keyword evidence="3" id="KW-0808">Transferase</keyword>
<dbReference type="EMBL" id="BEZZ01001372">
    <property type="protein sequence ID" value="GCC18047.1"/>
    <property type="molecule type" value="Genomic_DNA"/>
</dbReference>
<feature type="domain" description="Sphingomyelin synthase-like" evidence="11">
    <location>
        <begin position="216"/>
        <end position="289"/>
    </location>
</feature>
<dbReference type="GO" id="GO:0000139">
    <property type="term" value="C:Golgi membrane"/>
    <property type="evidence" value="ECO:0007669"/>
    <property type="project" value="TreeGrafter"/>
</dbReference>
<dbReference type="GO" id="GO:0006686">
    <property type="term" value="P:sphingomyelin biosynthetic process"/>
    <property type="evidence" value="ECO:0007669"/>
    <property type="project" value="TreeGrafter"/>
</dbReference>
<evidence type="ECO:0000313" key="13">
    <source>
        <dbReference type="Proteomes" id="UP000287033"/>
    </source>
</evidence>
<protein>
    <recommendedName>
        <fullName evidence="11">Sphingomyelin synthase-like domain-containing protein</fullName>
    </recommendedName>
</protein>
<keyword evidence="13" id="KW-1185">Reference proteome</keyword>
<keyword evidence="7" id="KW-0443">Lipid metabolism</keyword>
<dbReference type="Pfam" id="PF14360">
    <property type="entry name" value="PAP2_C"/>
    <property type="match status" value="1"/>
</dbReference>
<comment type="caution">
    <text evidence="12">The sequence shown here is derived from an EMBL/GenBank/DDBJ whole genome shotgun (WGS) entry which is preliminary data.</text>
</comment>
<evidence type="ECO:0000256" key="9">
    <source>
        <dbReference type="ARBA" id="ARBA00049904"/>
    </source>
</evidence>
<comment type="subcellular location">
    <subcellularLocation>
        <location evidence="1">Membrane</location>
        <topology evidence="1">Multi-pass membrane protein</topology>
    </subcellularLocation>
</comment>
<organism evidence="12 13">
    <name type="scientific">Chiloscyllium punctatum</name>
    <name type="common">Brownbanded bambooshark</name>
    <name type="synonym">Hemiscyllium punctatum</name>
    <dbReference type="NCBI Taxonomy" id="137246"/>
    <lineage>
        <taxon>Eukaryota</taxon>
        <taxon>Metazoa</taxon>
        <taxon>Chordata</taxon>
        <taxon>Craniata</taxon>
        <taxon>Vertebrata</taxon>
        <taxon>Chondrichthyes</taxon>
        <taxon>Elasmobranchii</taxon>
        <taxon>Galeomorphii</taxon>
        <taxon>Galeoidea</taxon>
        <taxon>Orectolobiformes</taxon>
        <taxon>Hemiscylliidae</taxon>
        <taxon>Chiloscyllium</taxon>
    </lineage>
</organism>
<keyword evidence="4 10" id="KW-0812">Transmembrane</keyword>
<dbReference type="OMA" id="SKFPLEW"/>
<comment type="similarity">
    <text evidence="2">Belongs to the sphingomyelin synthase family.</text>
</comment>
<reference evidence="12 13" key="1">
    <citation type="journal article" date="2018" name="Nat. Ecol. Evol.">
        <title>Shark genomes provide insights into elasmobranch evolution and the origin of vertebrates.</title>
        <authorList>
            <person name="Hara Y"/>
            <person name="Yamaguchi K"/>
            <person name="Onimaru K"/>
            <person name="Kadota M"/>
            <person name="Koyanagi M"/>
            <person name="Keeley SD"/>
            <person name="Tatsumi K"/>
            <person name="Tanaka K"/>
            <person name="Motone F"/>
            <person name="Kageyama Y"/>
            <person name="Nozu R"/>
            <person name="Adachi N"/>
            <person name="Nishimura O"/>
            <person name="Nakagawa R"/>
            <person name="Tanegashima C"/>
            <person name="Kiyatake I"/>
            <person name="Matsumoto R"/>
            <person name="Murakumo K"/>
            <person name="Nishida K"/>
            <person name="Terakita A"/>
            <person name="Kuratani S"/>
            <person name="Sato K"/>
            <person name="Hyodo S Kuraku.S."/>
        </authorList>
    </citation>
    <scope>NUCLEOTIDE SEQUENCE [LARGE SCALE GENOMIC DNA]</scope>
</reference>
<dbReference type="InterPro" id="IPR045221">
    <property type="entry name" value="Sphingomyelin_synth-like"/>
</dbReference>
<gene>
    <name evidence="12" type="ORF">chiPu_0017774</name>
</gene>
<evidence type="ECO:0000256" key="5">
    <source>
        <dbReference type="ARBA" id="ARBA00022919"/>
    </source>
</evidence>
<feature type="transmembrane region" description="Helical" evidence="10">
    <location>
        <begin position="155"/>
        <end position="173"/>
    </location>
</feature>
<keyword evidence="5" id="KW-0746">Sphingolipid metabolism</keyword>
<dbReference type="InterPro" id="IPR025749">
    <property type="entry name" value="Sphingomyelin_synth-like_dom"/>
</dbReference>
<evidence type="ECO:0000256" key="8">
    <source>
        <dbReference type="ARBA" id="ARBA00023136"/>
    </source>
</evidence>
<dbReference type="AlphaFoldDB" id="A0A401RIV5"/>
<evidence type="ECO:0000256" key="10">
    <source>
        <dbReference type="SAM" id="Phobius"/>
    </source>
</evidence>
<evidence type="ECO:0000256" key="1">
    <source>
        <dbReference type="ARBA" id="ARBA00004141"/>
    </source>
</evidence>
<keyword evidence="6 10" id="KW-1133">Transmembrane helix</keyword>
<name>A0A401RIV5_CHIPU</name>
<dbReference type="STRING" id="137246.A0A401RIV5"/>
<evidence type="ECO:0000256" key="3">
    <source>
        <dbReference type="ARBA" id="ARBA00022679"/>
    </source>
</evidence>
<evidence type="ECO:0000256" key="2">
    <source>
        <dbReference type="ARBA" id="ARBA00005441"/>
    </source>
</evidence>
<dbReference type="Proteomes" id="UP000287033">
    <property type="component" value="Unassembled WGS sequence"/>
</dbReference>
<feature type="transmembrane region" description="Helical" evidence="10">
    <location>
        <begin position="122"/>
        <end position="143"/>
    </location>
</feature>
<dbReference type="GO" id="GO:0005886">
    <property type="term" value="C:plasma membrane"/>
    <property type="evidence" value="ECO:0007669"/>
    <property type="project" value="TreeGrafter"/>
</dbReference>
<keyword evidence="8 10" id="KW-0472">Membrane</keyword>
<dbReference type="OrthoDB" id="422827at2759"/>